<feature type="domain" description="Putative restriction endonuclease" evidence="1">
    <location>
        <begin position="24"/>
        <end position="185"/>
    </location>
</feature>
<evidence type="ECO:0000313" key="2">
    <source>
        <dbReference type="EMBL" id="ADC48794.1"/>
    </source>
</evidence>
<dbReference type="CDD" id="cd06260">
    <property type="entry name" value="DUF820-like"/>
    <property type="match status" value="1"/>
</dbReference>
<dbReference type="HOGENOM" id="CLU_076312_0_1_9"/>
<dbReference type="PANTHER" id="PTHR34107:SF4">
    <property type="entry name" value="SLL1222 PROTEIN"/>
    <property type="match status" value="1"/>
</dbReference>
<dbReference type="InterPro" id="IPR011335">
    <property type="entry name" value="Restrct_endonuc-II-like"/>
</dbReference>
<dbReference type="eggNOG" id="COG4636">
    <property type="taxonomic scope" value="Bacteria"/>
</dbReference>
<organism evidence="2 3">
    <name type="scientific">Alkalihalophilus pseudofirmus (strain ATCC BAA-2126 / JCM 17055 / OF4)</name>
    <name type="common">Bacillus pseudofirmus</name>
    <dbReference type="NCBI Taxonomy" id="398511"/>
    <lineage>
        <taxon>Bacteria</taxon>
        <taxon>Bacillati</taxon>
        <taxon>Bacillota</taxon>
        <taxon>Bacilli</taxon>
        <taxon>Bacillales</taxon>
        <taxon>Bacillaceae</taxon>
        <taxon>Alkalihalophilus</taxon>
    </lineage>
</organism>
<evidence type="ECO:0000259" key="1">
    <source>
        <dbReference type="Pfam" id="PF05685"/>
    </source>
</evidence>
<reference evidence="2 3" key="1">
    <citation type="journal article" date="2011" name="Environ. Microbiol.">
        <title>Genome of alkaliphilic Bacillus pseudofirmus OF4 reveals adaptations that support the ability to grow in an external pH range from 7.5 to 11.4.</title>
        <authorList>
            <person name="Janto B."/>
            <person name="Ahmed A."/>
            <person name="Ito M."/>
            <person name="Liu J."/>
            <person name="Hicks D.B."/>
            <person name="Pagni S."/>
            <person name="Fackelmayer O.J."/>
            <person name="Smith T.A."/>
            <person name="Earl J."/>
            <person name="Elbourne L.D."/>
            <person name="Hassan K."/>
            <person name="Paulsen I.T."/>
            <person name="Kolsto A.B."/>
            <person name="Tourasse N.J."/>
            <person name="Ehrlich G.D."/>
            <person name="Boissy R."/>
            <person name="Ivey D.M."/>
            <person name="Li G."/>
            <person name="Xue Y."/>
            <person name="Ma Y."/>
            <person name="Hu F.Z."/>
            <person name="Krulwich T.A."/>
        </authorList>
    </citation>
    <scope>NUCLEOTIDE SEQUENCE [LARGE SCALE GENOMIC DNA]</scope>
    <source>
        <strain evidence="3">ATCC BAA-2126 / JCM 17055 / OF4</strain>
    </source>
</reference>
<dbReference type="Gene3D" id="3.90.1570.10">
    <property type="entry name" value="tt1808, chain A"/>
    <property type="match status" value="1"/>
</dbReference>
<protein>
    <recommendedName>
        <fullName evidence="1">Putative restriction endonuclease domain-containing protein</fullName>
    </recommendedName>
</protein>
<name>D3FX39_ALKPO</name>
<dbReference type="AlphaFoldDB" id="D3FX39"/>
<accession>D3FX39</accession>
<dbReference type="SUPFAM" id="SSF52980">
    <property type="entry name" value="Restriction endonuclease-like"/>
    <property type="match status" value="1"/>
</dbReference>
<dbReference type="EMBL" id="CP001878">
    <property type="protein sequence ID" value="ADC48794.1"/>
    <property type="molecule type" value="Genomic_DNA"/>
</dbReference>
<dbReference type="Proteomes" id="UP000001544">
    <property type="component" value="Chromosome"/>
</dbReference>
<keyword evidence="3" id="KW-1185">Reference proteome</keyword>
<dbReference type="InterPro" id="IPR012296">
    <property type="entry name" value="Nuclease_put_TT1808"/>
</dbReference>
<evidence type="ECO:0000313" key="3">
    <source>
        <dbReference type="Proteomes" id="UP000001544"/>
    </source>
</evidence>
<dbReference type="PANTHER" id="PTHR34107">
    <property type="entry name" value="SLL0198 PROTEIN-RELATED"/>
    <property type="match status" value="1"/>
</dbReference>
<dbReference type="InterPro" id="IPR008538">
    <property type="entry name" value="Uma2"/>
</dbReference>
<sequence>MKIVDPLITIEEGKMGAMSRYSLEEFYQNSESSPNPLEYIHEQIFSLPTSQKEHQLILERLRKKLLILGGMSYSFCSYPNDLLLIKQDDIAIIKPDLAVFKFLNERRQVPDVIFEIISPTNQAHDLVLKLDLYMSFKVSEYWVINPLLKAVLLFSLDEHGYNQSDIAKNEGVVQSKLIPEFKVDLAILFKEQ</sequence>
<gene>
    <name evidence="2" type="ordered locus">BpOF4_03640</name>
</gene>
<dbReference type="RefSeq" id="WP_012960071.1">
    <property type="nucleotide sequence ID" value="NC_013791.2"/>
</dbReference>
<dbReference type="Pfam" id="PF05685">
    <property type="entry name" value="Uma2"/>
    <property type="match status" value="1"/>
</dbReference>
<dbReference type="STRING" id="398511.BpOF4_03640"/>
<proteinExistence type="predicted"/>
<dbReference type="KEGG" id="bpf:BpOF4_03640"/>